<feature type="compositionally biased region" description="Basic and acidic residues" evidence="1">
    <location>
        <begin position="66"/>
        <end position="83"/>
    </location>
</feature>
<gene>
    <name evidence="2" type="ORF">PHMEG_00018777</name>
</gene>
<dbReference type="AlphaFoldDB" id="A0A225VT89"/>
<accession>A0A225VT89</accession>
<dbReference type="Proteomes" id="UP000198211">
    <property type="component" value="Unassembled WGS sequence"/>
</dbReference>
<evidence type="ECO:0000313" key="3">
    <source>
        <dbReference type="Proteomes" id="UP000198211"/>
    </source>
</evidence>
<comment type="caution">
    <text evidence="2">The sequence shown here is derived from an EMBL/GenBank/DDBJ whole genome shotgun (WGS) entry which is preliminary data.</text>
</comment>
<organism evidence="2 3">
    <name type="scientific">Phytophthora megakarya</name>
    <dbReference type="NCBI Taxonomy" id="4795"/>
    <lineage>
        <taxon>Eukaryota</taxon>
        <taxon>Sar</taxon>
        <taxon>Stramenopiles</taxon>
        <taxon>Oomycota</taxon>
        <taxon>Peronosporomycetes</taxon>
        <taxon>Peronosporales</taxon>
        <taxon>Peronosporaceae</taxon>
        <taxon>Phytophthora</taxon>
    </lineage>
</organism>
<proteinExistence type="predicted"/>
<name>A0A225VT89_9STRA</name>
<evidence type="ECO:0000313" key="2">
    <source>
        <dbReference type="EMBL" id="OWZ08643.1"/>
    </source>
</evidence>
<evidence type="ECO:0000256" key="1">
    <source>
        <dbReference type="SAM" id="MobiDB-lite"/>
    </source>
</evidence>
<dbReference type="OrthoDB" id="112804at2759"/>
<sequence>MHEDPTPSGMAVGHDAFPHLTRVEWAAIHRLTVVSGEAVVTALLSTASPDQKRQAVQEFMEPELAGAKERVQTPSRSKNDAVKMETSTYSGVGSDILPLNRWFREIDISIASRLIEAPSAKVNFLLSHLTGKAKEWALVVDPLAFSTLKDI</sequence>
<reference evidence="3" key="1">
    <citation type="submission" date="2017-03" db="EMBL/GenBank/DDBJ databases">
        <title>Phytopthora megakarya and P. palmivora, two closely related causual agents of cacao black pod achieved similar genome size and gene model numbers by different mechanisms.</title>
        <authorList>
            <person name="Ali S."/>
            <person name="Shao J."/>
            <person name="Larry D.J."/>
            <person name="Kronmiller B."/>
            <person name="Shen D."/>
            <person name="Strem M.D."/>
            <person name="Melnick R.L."/>
            <person name="Guiltinan M.J."/>
            <person name="Tyler B.M."/>
            <person name="Meinhardt L.W."/>
            <person name="Bailey B.A."/>
        </authorList>
    </citation>
    <scope>NUCLEOTIDE SEQUENCE [LARGE SCALE GENOMIC DNA]</scope>
    <source>
        <strain evidence="3">zdho120</strain>
    </source>
</reference>
<keyword evidence="3" id="KW-1185">Reference proteome</keyword>
<feature type="region of interest" description="Disordered" evidence="1">
    <location>
        <begin position="63"/>
        <end position="83"/>
    </location>
</feature>
<protein>
    <submittedName>
        <fullName evidence="2">Polyprotein</fullName>
    </submittedName>
</protein>
<dbReference type="EMBL" id="NBNE01003075">
    <property type="protein sequence ID" value="OWZ08643.1"/>
    <property type="molecule type" value="Genomic_DNA"/>
</dbReference>